<comment type="domain">
    <text evidence="18">The E7 terminal domain is an intrinsically disordered domain, whose flexibility and conformational transitions confer target adaptability to the oncoprotein. It allows adaptation to a variety of protein targets and exposes the PEST degradation sequence that regulates its turnover in the cell.</text>
</comment>
<keyword evidence="2 18" id="KW-0244">Early protein</keyword>
<comment type="function">
    <text evidence="18">Plays a role in viral genome replication by driving entry of quiescent cells into the cell cycle. Stimulation of progression from G1 to S phase allows the virus to efficiently use the cellular DNA replicating machinery to achieve viral genome replication. E7 protein has both transforming and trans-activating activities. Induces the disassembly of the E2F1 transcription factor from RB1, with subsequent transcriptional activation of E2F1-regulated S-phase genes. Interferes with host histone deacetylation mediated by HDAC1 and HDAC2, leading to transcription activation. Plays also a role in the inhibition of both antiviral and antiproliferative functions of host interferon alpha. Interaction with host TMEM173/STING impairs the ability of TMEM173/STING to sense cytosolic DNA and promote the production of type I interferon (IFN-alpha and IFN-beta).</text>
</comment>
<feature type="zinc finger region" evidence="18">
    <location>
        <begin position="51"/>
        <end position="87"/>
    </location>
</feature>
<dbReference type="GO" id="GO:0052170">
    <property type="term" value="P:symbiont-mediated suppression of host innate immune response"/>
    <property type="evidence" value="ECO:0007669"/>
    <property type="project" value="UniProtKB-KW"/>
</dbReference>
<dbReference type="EMBL" id="MW841296">
    <property type="protein sequence ID" value="QUP08143.1"/>
    <property type="molecule type" value="Genomic_DNA"/>
</dbReference>
<comment type="subcellular location">
    <subcellularLocation>
        <location evidence="18">Host cytoplasm</location>
    </subcellularLocation>
    <subcellularLocation>
        <location evidence="18">Host nucleus</location>
    </subcellularLocation>
    <text evidence="18">Predominantly found in the host nucleus.</text>
</comment>
<dbReference type="GO" id="GO:0003677">
    <property type="term" value="F:DNA binding"/>
    <property type="evidence" value="ECO:0007669"/>
    <property type="project" value="UniProtKB-UniRule"/>
</dbReference>
<keyword evidence="17 18" id="KW-1078">G1/S host cell cycle checkpoint dysregulation by virus</keyword>
<reference evidence="20" key="1">
    <citation type="journal article" date="2021" name="Pathogens">
        <title>Identification of a Novel Papillomavirus Type (MfoiPV1) Associated with Acrochordon in a Stone Marten (Martes foina).</title>
        <authorList>
            <person name="Kuhar U."/>
            <person name="Zele Vengust D."/>
            <person name="Jamnikar Ciglenecki U."/>
            <person name="Vengust G."/>
        </authorList>
    </citation>
    <scope>NUCLEOTIDE SEQUENCE</scope>
    <source>
        <strain evidence="20">MfoiPV1</strain>
    </source>
</reference>
<dbReference type="GO" id="GO:0039502">
    <property type="term" value="P:symbiont-mediated suppression of host type I interferon-mediated signaling pathway"/>
    <property type="evidence" value="ECO:0007669"/>
    <property type="project" value="UniProtKB-UniRule"/>
</dbReference>
<evidence type="ECO:0000256" key="14">
    <source>
        <dbReference type="ARBA" id="ARBA00023200"/>
    </source>
</evidence>
<comment type="PTM">
    <text evidence="18">Highly phosphorylated.</text>
</comment>
<dbReference type="GO" id="GO:0003700">
    <property type="term" value="F:DNA-binding transcription factor activity"/>
    <property type="evidence" value="ECO:0007669"/>
    <property type="project" value="UniProtKB-UniRule"/>
</dbReference>
<keyword evidence="9 18" id="KW-0862">Zinc</keyword>
<comment type="function">
    <text evidence="19">E7 protein has both transforming and trans-activating activities.</text>
</comment>
<evidence type="ECO:0000256" key="8">
    <source>
        <dbReference type="ARBA" id="ARBA00022830"/>
    </source>
</evidence>
<keyword evidence="4 18" id="KW-0945">Host-virus interaction</keyword>
<keyword evidence="8 18" id="KW-1114">Inhibition of host interferon signaling pathway by virus</keyword>
<dbReference type="PIRSF" id="PIRSF003407">
    <property type="entry name" value="Papvi_E7"/>
    <property type="match status" value="1"/>
</dbReference>
<evidence type="ECO:0000256" key="12">
    <source>
        <dbReference type="ARBA" id="ARBA00023159"/>
    </source>
</evidence>
<evidence type="ECO:0000256" key="7">
    <source>
        <dbReference type="ARBA" id="ARBA00022771"/>
    </source>
</evidence>
<evidence type="ECO:0000256" key="3">
    <source>
        <dbReference type="ARBA" id="ARBA00022562"/>
    </source>
</evidence>
<keyword evidence="7 18" id="KW-0863">Zinc-finger</keyword>
<evidence type="ECO:0000256" key="1">
    <source>
        <dbReference type="ARBA" id="ARBA00022504"/>
    </source>
</evidence>
<dbReference type="GO" id="GO:0019904">
    <property type="term" value="F:protein domain specific binding"/>
    <property type="evidence" value="ECO:0007669"/>
    <property type="project" value="UniProtKB-UniRule"/>
</dbReference>
<comment type="caution">
    <text evidence="18">Lacks conserved residue(s) required for the propagation of feature annotation.</text>
</comment>
<dbReference type="Proteomes" id="UP001246092">
    <property type="component" value="Segment"/>
</dbReference>
<proteinExistence type="inferred from homology"/>
<dbReference type="GO" id="GO:0006351">
    <property type="term" value="P:DNA-templated transcription"/>
    <property type="evidence" value="ECO:0007669"/>
    <property type="project" value="UniProtKB-UniRule"/>
</dbReference>
<dbReference type="GO" id="GO:0039645">
    <property type="term" value="P:symbiont-mediated perturbation of host cell cycle G1/S transition checkpoint"/>
    <property type="evidence" value="ECO:0007669"/>
    <property type="project" value="UniProtKB-UniRule"/>
</dbReference>
<protein>
    <recommendedName>
        <fullName evidence="18 19">Protein E7</fullName>
    </recommendedName>
</protein>
<organism evidence="20 21">
    <name type="scientific">Martes foina papillomavirus 1</name>
    <dbReference type="NCBI Taxonomy" id="2831903"/>
    <lineage>
        <taxon>Viruses</taxon>
        <taxon>Monodnaviria</taxon>
        <taxon>Shotokuvirae</taxon>
        <taxon>Cossaviricota</taxon>
        <taxon>Papovaviricetes</taxon>
        <taxon>Zurhausenvirales</taxon>
        <taxon>Papillomaviridae</taxon>
    </lineage>
</organism>
<feature type="short sequence motif" description="LXCXE motif; interaction with host RB1 and TMEM173/STING" evidence="18">
    <location>
        <begin position="23"/>
        <end position="27"/>
    </location>
</feature>
<dbReference type="SUPFAM" id="SSF161234">
    <property type="entry name" value="E7 C-terminal domain-like"/>
    <property type="match status" value="1"/>
</dbReference>
<dbReference type="Pfam" id="PF00527">
    <property type="entry name" value="E7"/>
    <property type="match status" value="1"/>
</dbReference>
<evidence type="ECO:0000256" key="16">
    <source>
        <dbReference type="ARBA" id="ARBA00023280"/>
    </source>
</evidence>
<keyword evidence="3 18" id="KW-1048">Host nucleus</keyword>
<evidence type="ECO:0000256" key="11">
    <source>
        <dbReference type="ARBA" id="ARBA00023125"/>
    </source>
</evidence>
<dbReference type="GO" id="GO:0030430">
    <property type="term" value="C:host cell cytoplasm"/>
    <property type="evidence" value="ECO:0007669"/>
    <property type="project" value="UniProtKB-SubCell"/>
</dbReference>
<keyword evidence="5 18" id="KW-1090">Inhibition of host innate immune response by virus</keyword>
<evidence type="ECO:0000256" key="2">
    <source>
        <dbReference type="ARBA" id="ARBA00022518"/>
    </source>
</evidence>
<keyword evidence="1 18" id="KW-1121">Modulation of host cell cycle by virus</keyword>
<evidence type="ECO:0000313" key="20">
    <source>
        <dbReference type="EMBL" id="QUP08143.1"/>
    </source>
</evidence>
<name>A0AAE7UTJ2_9PAPI</name>
<evidence type="ECO:0000256" key="9">
    <source>
        <dbReference type="ARBA" id="ARBA00022833"/>
    </source>
</evidence>
<keyword evidence="15" id="KW-0922">Interferon antiviral system evasion</keyword>
<accession>A0AAE7UTJ2</accession>
<dbReference type="GO" id="GO:0042025">
    <property type="term" value="C:host cell nucleus"/>
    <property type="evidence" value="ECO:0007669"/>
    <property type="project" value="UniProtKB-SubCell"/>
</dbReference>
<evidence type="ECO:0000256" key="6">
    <source>
        <dbReference type="ARBA" id="ARBA00022723"/>
    </source>
</evidence>
<gene>
    <name evidence="18 20" type="primary">E7</name>
</gene>
<evidence type="ECO:0000256" key="4">
    <source>
        <dbReference type="ARBA" id="ARBA00022581"/>
    </source>
</evidence>
<sequence length="98" mass="11147">MIGKEPTLKDICLEELPSAADELWCDEELPPEEAEPQPRPTPVPYRVHVTCGHCGRGLRLVVLTTRDGIRYLQYLLTYCMSICCPGCAERRQYYHHGG</sequence>
<dbReference type="HAMAP" id="MF_04004">
    <property type="entry name" value="PPV_E7"/>
    <property type="match status" value="1"/>
</dbReference>
<evidence type="ECO:0000256" key="19">
    <source>
        <dbReference type="PIRNR" id="PIRNR003407"/>
    </source>
</evidence>
<feature type="short sequence motif" description="Nuclear export signal" evidence="18">
    <location>
        <begin position="69"/>
        <end position="77"/>
    </location>
</feature>
<keyword evidence="6 18" id="KW-0479">Metal-binding</keyword>
<comment type="similarity">
    <text evidence="18 19">Belongs to the papillomaviridae E7 protein family.</text>
</comment>
<keyword evidence="16 18" id="KW-0899">Viral immunoevasion</keyword>
<evidence type="ECO:0000256" key="13">
    <source>
        <dbReference type="ARBA" id="ARBA00023163"/>
    </source>
</evidence>
<dbReference type="InterPro" id="IPR000148">
    <property type="entry name" value="Papilloma_E7"/>
</dbReference>
<keyword evidence="13 18" id="KW-0804">Transcription</keyword>
<dbReference type="GO" id="GO:0008270">
    <property type="term" value="F:zinc ion binding"/>
    <property type="evidence" value="ECO:0007669"/>
    <property type="project" value="UniProtKB-KW"/>
</dbReference>
<keyword evidence="10 18" id="KW-0805">Transcription regulation</keyword>
<keyword evidence="12 18" id="KW-0010">Activator</keyword>
<keyword evidence="11 18" id="KW-0238">DNA-binding</keyword>
<evidence type="ECO:0000256" key="15">
    <source>
        <dbReference type="ARBA" id="ARBA00023258"/>
    </source>
</evidence>
<evidence type="ECO:0000256" key="18">
    <source>
        <dbReference type="HAMAP-Rule" id="MF_04004"/>
    </source>
</evidence>
<evidence type="ECO:0000256" key="10">
    <source>
        <dbReference type="ARBA" id="ARBA00023015"/>
    </source>
</evidence>
<evidence type="ECO:0000313" key="21">
    <source>
        <dbReference type="Proteomes" id="UP001246092"/>
    </source>
</evidence>
<evidence type="ECO:0000256" key="17">
    <source>
        <dbReference type="ARBA" id="ARBA00023309"/>
    </source>
</evidence>
<dbReference type="Gene3D" id="3.30.160.330">
    <property type="match status" value="1"/>
</dbReference>
<evidence type="ECO:0000256" key="5">
    <source>
        <dbReference type="ARBA" id="ARBA00022632"/>
    </source>
</evidence>
<keyword evidence="14 18" id="KW-1035">Host cytoplasm</keyword>
<comment type="subunit">
    <text evidence="18">Homodimer. Homooligomer. Interacts with host RB1; this interaction induces dissociation of RB1-E2F1 complex thereby disrupting RB1 activity. Interacts with host EP300; this interaction represses EP300 transcriptional activity. Interacts with protein E2; this interaction inhibits E7 oncogenic activity. Interacts with host TMEM173/STING; this interaction impairs the ability of TMEM173/STING to sense cytosolic DNA and promote the production of type I interferon (IFN-alpha and IFN-beta).</text>
</comment>